<dbReference type="Gene3D" id="1.50.10.10">
    <property type="match status" value="1"/>
</dbReference>
<comment type="caution">
    <text evidence="2">The sequence shown here is derived from an EMBL/GenBank/DDBJ whole genome shotgun (WGS) entry which is preliminary data.</text>
</comment>
<dbReference type="SUPFAM" id="SSF48208">
    <property type="entry name" value="Six-hairpin glycosidases"/>
    <property type="match status" value="1"/>
</dbReference>
<proteinExistence type="predicted"/>
<evidence type="ECO:0000313" key="2">
    <source>
        <dbReference type="EMBL" id="GDY67561.1"/>
    </source>
</evidence>
<dbReference type="GO" id="GO:0005975">
    <property type="term" value="P:carbohydrate metabolic process"/>
    <property type="evidence" value="ECO:0007669"/>
    <property type="project" value="InterPro"/>
</dbReference>
<accession>A0A4D4M6J0</accession>
<reference evidence="2 3" key="1">
    <citation type="submission" date="2019-04" db="EMBL/GenBank/DDBJ databases">
        <title>Draft genome sequences of Streptomyces avermitilis NBRC 14893.</title>
        <authorList>
            <person name="Komaki H."/>
            <person name="Tamura T."/>
            <person name="Hosoyama A."/>
        </authorList>
    </citation>
    <scope>NUCLEOTIDE SEQUENCE [LARGE SCALE GENOMIC DNA]</scope>
    <source>
        <strain evidence="2 3">NBRC 14893</strain>
    </source>
</reference>
<dbReference type="EMBL" id="BJHX01000001">
    <property type="protein sequence ID" value="GDY67561.1"/>
    <property type="molecule type" value="Genomic_DNA"/>
</dbReference>
<organism evidence="2 3">
    <name type="scientific">Streptomyces avermitilis</name>
    <dbReference type="NCBI Taxonomy" id="33903"/>
    <lineage>
        <taxon>Bacteria</taxon>
        <taxon>Bacillati</taxon>
        <taxon>Actinomycetota</taxon>
        <taxon>Actinomycetes</taxon>
        <taxon>Kitasatosporales</taxon>
        <taxon>Streptomycetaceae</taxon>
        <taxon>Streptomyces</taxon>
    </lineage>
</organism>
<dbReference type="AlphaFoldDB" id="A0A4D4M6J0"/>
<dbReference type="InterPro" id="IPR008928">
    <property type="entry name" value="6-hairpin_glycosidase_sf"/>
</dbReference>
<dbReference type="SUPFAM" id="SSF49785">
    <property type="entry name" value="Galactose-binding domain-like"/>
    <property type="match status" value="1"/>
</dbReference>
<feature type="chain" id="PRO_5020927890" description="CBM6 domain-containing protein" evidence="1">
    <location>
        <begin position="27"/>
        <end position="670"/>
    </location>
</feature>
<protein>
    <recommendedName>
        <fullName evidence="4">CBM6 domain-containing protein</fullName>
    </recommendedName>
</protein>
<feature type="signal peptide" evidence="1">
    <location>
        <begin position="1"/>
        <end position="26"/>
    </location>
</feature>
<evidence type="ECO:0008006" key="4">
    <source>
        <dbReference type="Google" id="ProtNLM"/>
    </source>
</evidence>
<dbReference type="Proteomes" id="UP000302139">
    <property type="component" value="Unassembled WGS sequence"/>
</dbReference>
<evidence type="ECO:0000256" key="1">
    <source>
        <dbReference type="SAM" id="SignalP"/>
    </source>
</evidence>
<dbReference type="InterPro" id="IPR012341">
    <property type="entry name" value="6hp_glycosidase-like_sf"/>
</dbReference>
<dbReference type="InterPro" id="IPR008979">
    <property type="entry name" value="Galactose-bd-like_sf"/>
</dbReference>
<sequence length="670" mass="72143">MKPSRLMLLTAVALLAPMAPALSAAAAPGDGATPAANTASAARAQLTLDDPGFENGGTGWTFGAGTGVGTGNSHGGARFLYLDSGAGKSAKLTLVAPRNGSYDFSAWVGSAGTGGTYTVRRNDETVETITLPERRAYARYTISRVELKTGDRLEIAFGSGSSWVNADDLMISPAAPADPKVTSSDPEVVEMFGWAKKKANSWVQLPGTTGPVNVDEYQTGGTGTAPYAAGYWAGYANRSAYYSRDMTHQLAGAHIIGLDAENETMLRSYASSATAAHKYFPVWSLNFDAKTYLSIDYKSPDNFVREVPAVFELVEKAAQAYLWTGDRRYVDDPALWDFYRHSTEEFIDLHNSAKPNGKVKVAEGTGNGIFSGAASYNEQDGDGLAEAGDGIASQYQAYLAMATLARGKGDTALAKAYDRRAADLKAYYNDDWSGGGSGADMVRAYTTSGTPVTGWGKENSVFVPMKQIIDPGPRNDAYLDYIEAQELGPQGSPNIESTTYLPDMFFKNNRNDTAWTWMKKIYGQRELQHVNSSQGPNGDYPEVSFTLVSQTVEGLMGIAPDAANHKVTTQSRLPSGMKWLQTADVPIGTSTITVRHDGATKTTLTNNARKGAYHWEARFQGVHKKITVNGVPQRARTRTVDGVTYTYATPTVRAGRRRWCGWPADANATS</sequence>
<gene>
    <name evidence="2" type="ORF">SAV14893_069540</name>
</gene>
<evidence type="ECO:0000313" key="3">
    <source>
        <dbReference type="Proteomes" id="UP000302139"/>
    </source>
</evidence>
<name>A0A4D4M6J0_STRAX</name>
<dbReference type="Gene3D" id="2.60.120.260">
    <property type="entry name" value="Galactose-binding domain-like"/>
    <property type="match status" value="1"/>
</dbReference>
<keyword evidence="1" id="KW-0732">Signal</keyword>